<proteinExistence type="predicted"/>
<dbReference type="InterPro" id="IPR053227">
    <property type="entry name" value="TRPL-trafficking_regulator"/>
</dbReference>
<evidence type="ECO:0000313" key="2">
    <source>
        <dbReference type="EMBL" id="MPM60118.1"/>
    </source>
</evidence>
<dbReference type="EMBL" id="VSSQ01017636">
    <property type="protein sequence ID" value="MPM60118.1"/>
    <property type="molecule type" value="Genomic_DNA"/>
</dbReference>
<dbReference type="InterPro" id="IPR038727">
    <property type="entry name" value="NadR/Ttd14_AAA_dom"/>
</dbReference>
<dbReference type="InterPro" id="IPR027417">
    <property type="entry name" value="P-loop_NTPase"/>
</dbReference>
<reference evidence="2" key="1">
    <citation type="submission" date="2019-08" db="EMBL/GenBank/DDBJ databases">
        <authorList>
            <person name="Kucharzyk K."/>
            <person name="Murdoch R.W."/>
            <person name="Higgins S."/>
            <person name="Loffler F."/>
        </authorList>
    </citation>
    <scope>NUCLEOTIDE SEQUENCE</scope>
</reference>
<feature type="domain" description="NadR/Ttd14 AAA" evidence="1">
    <location>
        <begin position="14"/>
        <end position="177"/>
    </location>
</feature>
<accession>A0A645B4X2</accession>
<evidence type="ECO:0000259" key="1">
    <source>
        <dbReference type="Pfam" id="PF13521"/>
    </source>
</evidence>
<dbReference type="GO" id="GO:0070300">
    <property type="term" value="F:phosphatidic acid binding"/>
    <property type="evidence" value="ECO:0007669"/>
    <property type="project" value="TreeGrafter"/>
</dbReference>
<dbReference type="GO" id="GO:0005525">
    <property type="term" value="F:GTP binding"/>
    <property type="evidence" value="ECO:0007669"/>
    <property type="project" value="TreeGrafter"/>
</dbReference>
<name>A0A645B4X2_9ZZZZ</name>
<dbReference type="SUPFAM" id="SSF52540">
    <property type="entry name" value="P-loop containing nucleoside triphosphate hydrolases"/>
    <property type="match status" value="1"/>
</dbReference>
<protein>
    <recommendedName>
        <fullName evidence="1">NadR/Ttd14 AAA domain-containing protein</fullName>
    </recommendedName>
</protein>
<sequence length="213" mass="23083">MTDCGCTGSHETRRVAVTGGPGAGKTAFLELARQSFCRHVVVVQEAAGVVFGGGFPRDGSLIARQAGQRAIYYVQRELESVGDSHEPAILLCDRGTVDGAAYWPGSPEEYWASVGTTLQQELSRYDAVIHLRTPTAAQGYNRLNPLRVESAEDAMAIDERILAVWSSHPHHYVVDPSPAFLDKVSRAIQLLRQEVPHCCGGEAPDPDADDGWP</sequence>
<gene>
    <name evidence="2" type="ORF">SDC9_106965</name>
</gene>
<dbReference type="GO" id="GO:0035091">
    <property type="term" value="F:phosphatidylinositol binding"/>
    <property type="evidence" value="ECO:0007669"/>
    <property type="project" value="TreeGrafter"/>
</dbReference>
<dbReference type="PANTHER" id="PTHR34932:SF1">
    <property type="entry name" value="TRPL TRANSLOCATION DEFECT PROTEIN 14"/>
    <property type="match status" value="1"/>
</dbReference>
<dbReference type="PANTHER" id="PTHR34932">
    <property type="entry name" value="TRPL TRANSLOCATION DEFECT PROTEIN 14"/>
    <property type="match status" value="1"/>
</dbReference>
<comment type="caution">
    <text evidence="2">The sequence shown here is derived from an EMBL/GenBank/DDBJ whole genome shotgun (WGS) entry which is preliminary data.</text>
</comment>
<organism evidence="2">
    <name type="scientific">bioreactor metagenome</name>
    <dbReference type="NCBI Taxonomy" id="1076179"/>
    <lineage>
        <taxon>unclassified sequences</taxon>
        <taxon>metagenomes</taxon>
        <taxon>ecological metagenomes</taxon>
    </lineage>
</organism>
<dbReference type="Pfam" id="PF13521">
    <property type="entry name" value="AAA_28"/>
    <property type="match status" value="1"/>
</dbReference>
<dbReference type="Gene3D" id="3.40.50.300">
    <property type="entry name" value="P-loop containing nucleotide triphosphate hydrolases"/>
    <property type="match status" value="1"/>
</dbReference>
<dbReference type="AlphaFoldDB" id="A0A645B4X2"/>